<sequence length="130" mass="15308">MAIVQERAVRTVRYPARKFLADLMIVDDRGARRLYIVCSGRHRADANRWRSTRRGRLVDHRMNAITANGIRPFLMPLSAYIDPATKQRVFEWDMGNFPEEVTDAEWAAWFTLGFQVDHRRLDYLNKRVKA</sequence>
<name>A0A3R6Z210_APHAT</name>
<protein>
    <submittedName>
        <fullName evidence="1">Uncharacterized protein</fullName>
    </submittedName>
</protein>
<organism evidence="1 2">
    <name type="scientific">Aphanomyces astaci</name>
    <name type="common">Crayfish plague agent</name>
    <dbReference type="NCBI Taxonomy" id="112090"/>
    <lineage>
        <taxon>Eukaryota</taxon>
        <taxon>Sar</taxon>
        <taxon>Stramenopiles</taxon>
        <taxon>Oomycota</taxon>
        <taxon>Saprolegniomycetes</taxon>
        <taxon>Saprolegniales</taxon>
        <taxon>Verrucalvaceae</taxon>
        <taxon>Aphanomyces</taxon>
    </lineage>
</organism>
<proteinExistence type="predicted"/>
<gene>
    <name evidence="1" type="ORF">DYB34_013125</name>
</gene>
<accession>A0A3R6Z210</accession>
<evidence type="ECO:0000313" key="1">
    <source>
        <dbReference type="EMBL" id="RHY72442.1"/>
    </source>
</evidence>
<dbReference type="Proteomes" id="UP000283543">
    <property type="component" value="Unassembled WGS sequence"/>
</dbReference>
<evidence type="ECO:0000313" key="2">
    <source>
        <dbReference type="Proteomes" id="UP000283543"/>
    </source>
</evidence>
<dbReference type="EMBL" id="QUTB01002507">
    <property type="protein sequence ID" value="RHY72442.1"/>
    <property type="molecule type" value="Genomic_DNA"/>
</dbReference>
<reference evidence="1 2" key="1">
    <citation type="submission" date="2018-08" db="EMBL/GenBank/DDBJ databases">
        <title>Aphanomyces genome sequencing and annotation.</title>
        <authorList>
            <person name="Minardi D."/>
            <person name="Oidtmann B."/>
            <person name="Van Der Giezen M."/>
            <person name="Studholme D.J."/>
        </authorList>
    </citation>
    <scope>NUCLEOTIDE SEQUENCE [LARGE SCALE GENOMIC DNA]</scope>
    <source>
        <strain evidence="1 2">Si</strain>
    </source>
</reference>
<comment type="caution">
    <text evidence="1">The sequence shown here is derived from an EMBL/GenBank/DDBJ whole genome shotgun (WGS) entry which is preliminary data.</text>
</comment>
<dbReference type="AlphaFoldDB" id="A0A3R6Z210"/>